<protein>
    <submittedName>
        <fullName evidence="2">Virulence protein</fullName>
    </submittedName>
</protein>
<dbReference type="PANTHER" id="PTHR34985">
    <property type="entry name" value="SLR0554 PROTEIN"/>
    <property type="match status" value="1"/>
</dbReference>
<name>A0A1B2IWU4_9LACO</name>
<proteinExistence type="predicted"/>
<evidence type="ECO:0000313" key="3">
    <source>
        <dbReference type="Proteomes" id="UP000093267"/>
    </source>
</evidence>
<dbReference type="AlphaFoldDB" id="A0A1B2IWU4"/>
<feature type="domain" description="Virulence-associated protein E-like" evidence="1">
    <location>
        <begin position="131"/>
        <end position="347"/>
    </location>
</feature>
<organism evidence="2 3">
    <name type="scientific">Secundilactobacillus paracollinoides</name>
    <dbReference type="NCBI Taxonomy" id="240427"/>
    <lineage>
        <taxon>Bacteria</taxon>
        <taxon>Bacillati</taxon>
        <taxon>Bacillota</taxon>
        <taxon>Bacilli</taxon>
        <taxon>Lactobacillales</taxon>
        <taxon>Lactobacillaceae</taxon>
        <taxon>Secundilactobacillus</taxon>
    </lineage>
</organism>
<dbReference type="Proteomes" id="UP000093267">
    <property type="component" value="Chromosome"/>
</dbReference>
<accession>A0A1B2IWU4</accession>
<sequence>MGKAMDLPAETRETANNVIKMQRDADWTSEFKQDSNGGIKTKSLYNIRLIMENGPILKGLVVFDEFSEQIVKTPQTDDPLFKKGFWNDGDDTLLRSYLEDRYDLLFSKENITDTVVTESRCKLVNPVKERIEKVAWDGKPRAERYFIDYLGAEDNHYTRTITKKWLTGLIARVYAPGVKFEIVPILEGSQGLGKSTAGRNLYPDKFNDTLKGMGKQKDDYQQLQGSWVVEIAELSAMKKTDIEGIKNFISAQSDIYRNSYGRYALPHPRKCVFIGTTNQSDYLKDATGERRFFPIKCGVSKAKLDVWHPDENYILQVLAEAKYWFDNGELLYLDQATMKEAKTYQMAAETVDPMKDAIEEFLSMEVPVDWENMSTSLKQSYVRDYGSESSWLLAQVSEKRTLLKQTTTREIMAVVFCKTVDRYLTGRTNSEAKRIKLLMDNMDGWKSQRIRTNGKQPHGYVREL</sequence>
<dbReference type="EMBL" id="CP014924">
    <property type="protein sequence ID" value="ANZ66511.1"/>
    <property type="molecule type" value="Genomic_DNA"/>
</dbReference>
<evidence type="ECO:0000259" key="1">
    <source>
        <dbReference type="Pfam" id="PF05272"/>
    </source>
</evidence>
<dbReference type="InterPro" id="IPR007936">
    <property type="entry name" value="VapE-like_dom"/>
</dbReference>
<evidence type="ECO:0000313" key="2">
    <source>
        <dbReference type="EMBL" id="ANZ66511.1"/>
    </source>
</evidence>
<dbReference type="RefSeq" id="WP_065901858.1">
    <property type="nucleotide sequence ID" value="NZ_CP014912.1"/>
</dbReference>
<reference evidence="2 3" key="1">
    <citation type="submission" date="2016-03" db="EMBL/GenBank/DDBJ databases">
        <title>Pediococcus and Lactobacillus from brewery environment - whole genome sequencing and assembly.</title>
        <authorList>
            <person name="Behr J."/>
            <person name="Geissler A.J."/>
            <person name="Vogel R.F."/>
        </authorList>
    </citation>
    <scope>NUCLEOTIDE SEQUENCE [LARGE SCALE GENOMIC DNA]</scope>
    <source>
        <strain evidence="2 3">TMW 1.1995</strain>
    </source>
</reference>
<dbReference type="Pfam" id="PF05272">
    <property type="entry name" value="VapE-like_dom"/>
    <property type="match status" value="1"/>
</dbReference>
<keyword evidence="3" id="KW-1185">Reference proteome</keyword>
<gene>
    <name evidence="2" type="ORF">AYR63_04760</name>
</gene>
<dbReference type="PANTHER" id="PTHR34985:SF1">
    <property type="entry name" value="SLR0554 PROTEIN"/>
    <property type="match status" value="1"/>
</dbReference>
<dbReference type="OrthoDB" id="9763644at2"/>